<dbReference type="Proteomes" id="UP000298663">
    <property type="component" value="Unassembled WGS sequence"/>
</dbReference>
<protein>
    <submittedName>
        <fullName evidence="1">Uncharacterized protein</fullName>
    </submittedName>
</protein>
<dbReference type="AlphaFoldDB" id="A0A4U5PGC2"/>
<name>A0A4U5PGC2_STECR</name>
<sequence>MTTNSEDSAHPESLGALCTFLENDFVRLCLNVCLTLIQTTHIKNKCLRAHFYSTSHFCVLEEAYTLLTSLVSPQLVLLSMRF</sequence>
<accession>A0A4U5PGC2</accession>
<reference evidence="1 2" key="1">
    <citation type="journal article" date="2015" name="Genome Biol.">
        <title>Comparative genomics of Steinernema reveals deeply conserved gene regulatory networks.</title>
        <authorList>
            <person name="Dillman A.R."/>
            <person name="Macchietto M."/>
            <person name="Porter C.F."/>
            <person name="Rogers A."/>
            <person name="Williams B."/>
            <person name="Antoshechkin I."/>
            <person name="Lee M.M."/>
            <person name="Goodwin Z."/>
            <person name="Lu X."/>
            <person name="Lewis E.E."/>
            <person name="Goodrich-Blair H."/>
            <person name="Stock S.P."/>
            <person name="Adams B.J."/>
            <person name="Sternberg P.W."/>
            <person name="Mortazavi A."/>
        </authorList>
    </citation>
    <scope>NUCLEOTIDE SEQUENCE [LARGE SCALE GENOMIC DNA]</scope>
    <source>
        <strain evidence="1 2">ALL</strain>
    </source>
</reference>
<evidence type="ECO:0000313" key="2">
    <source>
        <dbReference type="Proteomes" id="UP000298663"/>
    </source>
</evidence>
<reference evidence="1 2" key="2">
    <citation type="journal article" date="2019" name="G3 (Bethesda)">
        <title>Hybrid Assembly of the Genome of the Entomopathogenic Nematode Steinernema carpocapsae Identifies the X-Chromosome.</title>
        <authorList>
            <person name="Serra L."/>
            <person name="Macchietto M."/>
            <person name="Macias-Munoz A."/>
            <person name="McGill C.J."/>
            <person name="Rodriguez I.M."/>
            <person name="Rodriguez B."/>
            <person name="Murad R."/>
            <person name="Mortazavi A."/>
        </authorList>
    </citation>
    <scope>NUCLEOTIDE SEQUENCE [LARGE SCALE GENOMIC DNA]</scope>
    <source>
        <strain evidence="1 2">ALL</strain>
    </source>
</reference>
<comment type="caution">
    <text evidence="1">The sequence shown here is derived from an EMBL/GenBank/DDBJ whole genome shotgun (WGS) entry which is preliminary data.</text>
</comment>
<dbReference type="EMBL" id="AZBU02000002">
    <property type="protein sequence ID" value="TKR95647.1"/>
    <property type="molecule type" value="Genomic_DNA"/>
</dbReference>
<gene>
    <name evidence="1" type="ORF">L596_009787</name>
</gene>
<organism evidence="1 2">
    <name type="scientific">Steinernema carpocapsae</name>
    <name type="common">Entomopathogenic nematode</name>
    <dbReference type="NCBI Taxonomy" id="34508"/>
    <lineage>
        <taxon>Eukaryota</taxon>
        <taxon>Metazoa</taxon>
        <taxon>Ecdysozoa</taxon>
        <taxon>Nematoda</taxon>
        <taxon>Chromadorea</taxon>
        <taxon>Rhabditida</taxon>
        <taxon>Tylenchina</taxon>
        <taxon>Panagrolaimomorpha</taxon>
        <taxon>Strongyloidoidea</taxon>
        <taxon>Steinernematidae</taxon>
        <taxon>Steinernema</taxon>
    </lineage>
</organism>
<evidence type="ECO:0000313" key="1">
    <source>
        <dbReference type="EMBL" id="TKR95647.1"/>
    </source>
</evidence>
<keyword evidence="2" id="KW-1185">Reference proteome</keyword>
<proteinExistence type="predicted"/>